<feature type="region of interest" description="Disordered" evidence="6">
    <location>
        <begin position="413"/>
        <end position="434"/>
    </location>
</feature>
<evidence type="ECO:0000313" key="8">
    <source>
        <dbReference type="EMBL" id="VTS02810.1"/>
    </source>
</evidence>
<organism evidence="8 9">
    <name type="scientific">Gemmata massiliana</name>
    <dbReference type="NCBI Taxonomy" id="1210884"/>
    <lineage>
        <taxon>Bacteria</taxon>
        <taxon>Pseudomonadati</taxon>
        <taxon>Planctomycetota</taxon>
        <taxon>Planctomycetia</taxon>
        <taxon>Gemmatales</taxon>
        <taxon>Gemmataceae</taxon>
        <taxon>Gemmata</taxon>
    </lineage>
</organism>
<evidence type="ECO:0000256" key="6">
    <source>
        <dbReference type="SAM" id="MobiDB-lite"/>
    </source>
</evidence>
<keyword evidence="1" id="KW-0808">Transferase</keyword>
<feature type="region of interest" description="Disordered" evidence="6">
    <location>
        <begin position="1245"/>
        <end position="1273"/>
    </location>
</feature>
<name>A0A6P2DII0_9BACT</name>
<evidence type="ECO:0000256" key="1">
    <source>
        <dbReference type="ARBA" id="ARBA00022679"/>
    </source>
</evidence>
<keyword evidence="3 8" id="KW-0418">Kinase</keyword>
<dbReference type="InterPro" id="IPR017441">
    <property type="entry name" value="Protein_kinase_ATP_BS"/>
</dbReference>
<dbReference type="Gene3D" id="3.40.50.300">
    <property type="entry name" value="P-loop containing nucleotide triphosphate hydrolases"/>
    <property type="match status" value="1"/>
</dbReference>
<evidence type="ECO:0000256" key="2">
    <source>
        <dbReference type="ARBA" id="ARBA00022741"/>
    </source>
</evidence>
<feature type="domain" description="Protein kinase" evidence="7">
    <location>
        <begin position="152"/>
        <end position="421"/>
    </location>
</feature>
<dbReference type="Proteomes" id="UP000464178">
    <property type="component" value="Chromosome"/>
</dbReference>
<dbReference type="PROSITE" id="PS00108">
    <property type="entry name" value="PROTEIN_KINASE_ST"/>
    <property type="match status" value="1"/>
</dbReference>
<dbReference type="GO" id="GO:0005524">
    <property type="term" value="F:ATP binding"/>
    <property type="evidence" value="ECO:0007669"/>
    <property type="project" value="UniProtKB-UniRule"/>
</dbReference>
<keyword evidence="2 5" id="KW-0547">Nucleotide-binding</keyword>
<dbReference type="InterPro" id="IPR027417">
    <property type="entry name" value="P-loop_NTPase"/>
</dbReference>
<dbReference type="GO" id="GO:0004674">
    <property type="term" value="F:protein serine/threonine kinase activity"/>
    <property type="evidence" value="ECO:0007669"/>
    <property type="project" value="TreeGrafter"/>
</dbReference>
<dbReference type="Pfam" id="PF00069">
    <property type="entry name" value="Pkinase"/>
    <property type="match status" value="1"/>
</dbReference>
<protein>
    <recommendedName>
        <fullName evidence="7">Protein kinase domain-containing protein</fullName>
    </recommendedName>
</protein>
<keyword evidence="9" id="KW-1185">Reference proteome</keyword>
<dbReference type="InterPro" id="IPR041664">
    <property type="entry name" value="AAA_16"/>
</dbReference>
<keyword evidence="4 5" id="KW-0067">ATP-binding</keyword>
<dbReference type="Gene3D" id="1.10.510.10">
    <property type="entry name" value="Transferase(Phosphotransferase) domain 1"/>
    <property type="match status" value="1"/>
</dbReference>
<dbReference type="SUPFAM" id="SSF48452">
    <property type="entry name" value="TPR-like"/>
    <property type="match status" value="1"/>
</dbReference>
<dbReference type="PROSITE" id="PS00107">
    <property type="entry name" value="PROTEIN_KINASE_ATP"/>
    <property type="match status" value="1"/>
</dbReference>
<dbReference type="RefSeq" id="WP_162672846.1">
    <property type="nucleotide sequence ID" value="NZ_LR593886.1"/>
</dbReference>
<feature type="binding site" evidence="5">
    <location>
        <position position="181"/>
    </location>
    <ligand>
        <name>ATP</name>
        <dbReference type="ChEBI" id="CHEBI:30616"/>
    </ligand>
</feature>
<dbReference type="AlphaFoldDB" id="A0A6P2DII0"/>
<dbReference type="PANTHER" id="PTHR43289:SF6">
    <property type="entry name" value="SERINE_THREONINE-PROTEIN KINASE NEKL-3"/>
    <property type="match status" value="1"/>
</dbReference>
<dbReference type="Gene3D" id="3.30.200.20">
    <property type="entry name" value="Phosphorylase Kinase, domain 1"/>
    <property type="match status" value="1"/>
</dbReference>
<dbReference type="SMART" id="SM00220">
    <property type="entry name" value="S_TKc"/>
    <property type="match status" value="1"/>
</dbReference>
<dbReference type="SUPFAM" id="SSF56112">
    <property type="entry name" value="Protein kinase-like (PK-like)"/>
    <property type="match status" value="1"/>
</dbReference>
<proteinExistence type="predicted"/>
<dbReference type="InterPro" id="IPR011990">
    <property type="entry name" value="TPR-like_helical_dom_sf"/>
</dbReference>
<evidence type="ECO:0000256" key="5">
    <source>
        <dbReference type="PROSITE-ProRule" id="PRU10141"/>
    </source>
</evidence>
<dbReference type="CDD" id="cd14014">
    <property type="entry name" value="STKc_PknB_like"/>
    <property type="match status" value="1"/>
</dbReference>
<evidence type="ECO:0000256" key="4">
    <source>
        <dbReference type="ARBA" id="ARBA00022840"/>
    </source>
</evidence>
<dbReference type="SMART" id="SM00382">
    <property type="entry name" value="AAA"/>
    <property type="match status" value="1"/>
</dbReference>
<accession>A0A6P2DII0</accession>
<dbReference type="KEGG" id="gms:SOIL9_73920"/>
<dbReference type="PANTHER" id="PTHR43289">
    <property type="entry name" value="MITOGEN-ACTIVATED PROTEIN KINASE KINASE KINASE 20-RELATED"/>
    <property type="match status" value="1"/>
</dbReference>
<dbReference type="InterPro" id="IPR008271">
    <property type="entry name" value="Ser/Thr_kinase_AS"/>
</dbReference>
<dbReference type="EMBL" id="LR593886">
    <property type="protein sequence ID" value="VTS02810.1"/>
    <property type="molecule type" value="Genomic_DNA"/>
</dbReference>
<dbReference type="PROSITE" id="PS50011">
    <property type="entry name" value="PROTEIN_KINASE_DOM"/>
    <property type="match status" value="1"/>
</dbReference>
<dbReference type="InterPro" id="IPR000719">
    <property type="entry name" value="Prot_kinase_dom"/>
</dbReference>
<reference evidence="8 9" key="1">
    <citation type="submission" date="2019-05" db="EMBL/GenBank/DDBJ databases">
        <authorList>
            <consortium name="Science for Life Laboratories"/>
        </authorList>
    </citation>
    <scope>NUCLEOTIDE SEQUENCE [LARGE SCALE GENOMIC DNA]</scope>
    <source>
        <strain evidence="8">Soil9</strain>
    </source>
</reference>
<evidence type="ECO:0000313" key="9">
    <source>
        <dbReference type="Proteomes" id="UP000464178"/>
    </source>
</evidence>
<sequence length="1273" mass="137634">MNDTNRALISDATSAGYEDRILRFEREWQAGHRPELSGYLAGSGAPSQGLLIELAHIDLEFRLKVGAGARAADYFTRFPQLAADAGAAVELIAAEYELRRRNDPGLPFDAVAAAYPSYRDRLEPYKGRCTTRKWGGTGGPILEQQWPLAPGYELLGRLGGGGMGIVYKAHDERLGRLVALKFLPAEYSREPDRLALFHREARTASALNHPHICTVHDFCEYDGRAFIVLEYIEGQTLRDLLSGRPRIDETARLIGQAARALAVAHAAGVVHRDVKPENLMVRTDGYLKVLDFGLAHRLPEAASLEHSGDHESHVGVFGTVPYMSPEQTRAVPVGPSSDVFSLGVVFYEMATGRHPFPAGNPLDMLRAIAEDTPVPPGRLNSELPAAIGTLIAQMLSKDPRARPTAAEVDAALATSSHDPPLAVPAASPPPRRWTVGRGRERSALRAAFEAAVAGAGEMVCVVGEPGIGKTVLVEEFLADLATDGRPYRVARGRCSERLAEAEAYLPILEALDTLLRGSTGGIAGHYLRTLAPTWAAELAPVPGHPDNGAPAPTQTRMKRELVAFLTELSRHAPVIVFVDDIHWTDLPTADLLAYLGRHCTGLRLLLVVAYRRDELLLADHPFLSAKRDLQGRGVCRELALELLAPQEVDRYLDLALPGHALPSELIAALHAKTGGNPLFVTDLVRYLRDRSVVVRAGEQWVLSGPVSDAVSEMPESIRGLIRRKLDQLGPADRRLLAAASVLGATFDSAVVARALGTAPADAEEQFQEIERVHGLVRLVKEHEFPDRTVSRRYVFVHTLYQDALHADLPPTRRATVSRALADALLKLQKGEPGLAAAELALLYETGREFGRAADLFHAAAGNAARMFAHREAAALARRGLALLDGSPDSLEHAAREFRLQVTLGLQLQVTDGFAAPPVEVAYMRARELWEARPGIGPLYPILWGLWLFYKVRSDLGRAHLLAGELLALAEQAADPALILQARQAGAVVALCAGDPGTVRRHMRTAIALYDPARHSPLTFQFGQDPGVACLAFGAVALWLLGEPEEAIARSRDAVQLARDGSQPSTLVLALHFAAVLHQFRGDPDAVREYASATLAVAVEHRFAFWQAGATVLLGWAGAATGAEGTVLLEQGIEAWRATGSRTYLVYFFALLADARARGGDTDGALAALDEADRVRAVTCERLCESEVHRLRGELLAGRDAGRAEASLRAAVTTACAQRTRALELRAALSLGRFLRDRAPDEARVLLETGGTGSGSGASPRPRLEPLNTRQPSE</sequence>
<dbReference type="Pfam" id="PF13191">
    <property type="entry name" value="AAA_16"/>
    <property type="match status" value="1"/>
</dbReference>
<dbReference type="SUPFAM" id="SSF52540">
    <property type="entry name" value="P-loop containing nucleoside triphosphate hydrolases"/>
    <property type="match status" value="1"/>
</dbReference>
<evidence type="ECO:0000259" key="7">
    <source>
        <dbReference type="PROSITE" id="PS50011"/>
    </source>
</evidence>
<dbReference type="InterPro" id="IPR011009">
    <property type="entry name" value="Kinase-like_dom_sf"/>
</dbReference>
<evidence type="ECO:0000256" key="3">
    <source>
        <dbReference type="ARBA" id="ARBA00022777"/>
    </source>
</evidence>
<dbReference type="InterPro" id="IPR003593">
    <property type="entry name" value="AAA+_ATPase"/>
</dbReference>
<gene>
    <name evidence="8" type="ORF">SOIL9_73920</name>
</gene>